<dbReference type="SUPFAM" id="SSF53335">
    <property type="entry name" value="S-adenosyl-L-methionine-dependent methyltransferases"/>
    <property type="match status" value="1"/>
</dbReference>
<name>A0ABN9USV5_9DINO</name>
<reference evidence="5" key="1">
    <citation type="submission" date="2023-10" db="EMBL/GenBank/DDBJ databases">
        <authorList>
            <person name="Chen Y."/>
            <person name="Shah S."/>
            <person name="Dougan E. K."/>
            <person name="Thang M."/>
            <person name="Chan C."/>
        </authorList>
    </citation>
    <scope>NUCLEOTIDE SEQUENCE [LARGE SCALE GENOMIC DNA]</scope>
</reference>
<evidence type="ECO:0008006" key="7">
    <source>
        <dbReference type="Google" id="ProtNLM"/>
    </source>
</evidence>
<dbReference type="Proteomes" id="UP001189429">
    <property type="component" value="Unassembled WGS sequence"/>
</dbReference>
<keyword evidence="6" id="KW-1185">Reference proteome</keyword>
<protein>
    <recommendedName>
        <fullName evidence="7">DNA (cytosine-5-)-methyltransferase</fullName>
    </recommendedName>
</protein>
<keyword evidence="4" id="KW-0812">Transmembrane</keyword>
<proteinExistence type="predicted"/>
<keyword evidence="4" id="KW-0472">Membrane</keyword>
<feature type="non-terminal residue" evidence="5">
    <location>
        <position position="1"/>
    </location>
</feature>
<feature type="region of interest" description="Disordered" evidence="3">
    <location>
        <begin position="502"/>
        <end position="526"/>
    </location>
</feature>
<feature type="transmembrane region" description="Helical" evidence="4">
    <location>
        <begin position="466"/>
        <end position="490"/>
    </location>
</feature>
<keyword evidence="2" id="KW-0808">Transferase</keyword>
<dbReference type="InterPro" id="IPR029063">
    <property type="entry name" value="SAM-dependent_MTases_sf"/>
</dbReference>
<evidence type="ECO:0000313" key="5">
    <source>
        <dbReference type="EMBL" id="CAK0863122.1"/>
    </source>
</evidence>
<keyword evidence="1" id="KW-0489">Methyltransferase</keyword>
<dbReference type="EMBL" id="CAUYUJ010016227">
    <property type="protein sequence ID" value="CAK0863122.1"/>
    <property type="molecule type" value="Genomic_DNA"/>
</dbReference>
<evidence type="ECO:0000256" key="1">
    <source>
        <dbReference type="ARBA" id="ARBA00022603"/>
    </source>
</evidence>
<evidence type="ECO:0000256" key="3">
    <source>
        <dbReference type="SAM" id="MobiDB-lite"/>
    </source>
</evidence>
<evidence type="ECO:0000256" key="2">
    <source>
        <dbReference type="ARBA" id="ARBA00022679"/>
    </source>
</evidence>
<organism evidence="5 6">
    <name type="scientific">Prorocentrum cordatum</name>
    <dbReference type="NCBI Taxonomy" id="2364126"/>
    <lineage>
        <taxon>Eukaryota</taxon>
        <taxon>Sar</taxon>
        <taxon>Alveolata</taxon>
        <taxon>Dinophyceae</taxon>
        <taxon>Prorocentrales</taxon>
        <taxon>Prorocentraceae</taxon>
        <taxon>Prorocentrum</taxon>
    </lineage>
</organism>
<evidence type="ECO:0000313" key="6">
    <source>
        <dbReference type="Proteomes" id="UP001189429"/>
    </source>
</evidence>
<feature type="compositionally biased region" description="Acidic residues" evidence="3">
    <location>
        <begin position="509"/>
        <end position="526"/>
    </location>
</feature>
<dbReference type="InterPro" id="IPR001525">
    <property type="entry name" value="C5_MeTfrase"/>
</dbReference>
<dbReference type="Gene3D" id="3.40.50.150">
    <property type="entry name" value="Vaccinia Virus protein VP39"/>
    <property type="match status" value="1"/>
</dbReference>
<evidence type="ECO:0000256" key="4">
    <source>
        <dbReference type="SAM" id="Phobius"/>
    </source>
</evidence>
<dbReference type="Pfam" id="PF00145">
    <property type="entry name" value="DNA_methylase"/>
    <property type="match status" value="1"/>
</dbReference>
<gene>
    <name evidence="5" type="ORF">PCOR1329_LOCUS51349</name>
</gene>
<sequence length="526" mass="58027">AADCSAALRETSPPPAPLDKLASKMLSAMNRGSRRADMETFKSGLLAMSTEGSVTVGSACSGCDIVNHVFRVLLTHAQRSMAEHVPQVRHVFSCEKDPSKIAFLKNEFAPEILFDDVRVLTKRSGVNLMTGKAQRVPGVDILAAGFSCKSRAATNNKSHLHVNCIQNKDPEAETSITFHAIADYIIRFRPRLFFLENVMSLGQKKDGSDDASDMEWICEYFANSGFAMKTFAFDAADFGGPASRRRLYLLGWPMEFESDDSPAAPAMPLDYLDSFLGSLLVEGPDMNSFLIANPDQWESEMAKYTATPALGPSRKEAKKDVEWHKEHCNAFRDADLQWPAEGVDPEGFVDMEFKGVSFKLYKGTLCDRQFELTLFSMVSFPMAEGSPPEFMDVMPSLGRIFKGEDFATPWRTQMQTITAAARPVVRFFWKGEVYVRPVGGAECMAIIGWDYSFWNDPDAYKYEDPLLVSLAGSAFSGFAVLPMLMCLFFAQGKFKAAADAKGPSVLNGDEGDEEQGESESADSSSD</sequence>
<comment type="caution">
    <text evidence="5">The sequence shown here is derived from an EMBL/GenBank/DDBJ whole genome shotgun (WGS) entry which is preliminary data.</text>
</comment>
<keyword evidence="4" id="KW-1133">Transmembrane helix</keyword>
<accession>A0ABN9USV5</accession>